<name>A0A9P7QUF7_9PEZI</name>
<dbReference type="Proteomes" id="UP000699042">
    <property type="component" value="Unassembled WGS sequence"/>
</dbReference>
<organism evidence="1 2">
    <name type="scientific">Colletotrichum scovillei</name>
    <dbReference type="NCBI Taxonomy" id="1209932"/>
    <lineage>
        <taxon>Eukaryota</taxon>
        <taxon>Fungi</taxon>
        <taxon>Dikarya</taxon>
        <taxon>Ascomycota</taxon>
        <taxon>Pezizomycotina</taxon>
        <taxon>Sordariomycetes</taxon>
        <taxon>Hypocreomycetidae</taxon>
        <taxon>Glomerellales</taxon>
        <taxon>Glomerellaceae</taxon>
        <taxon>Colletotrichum</taxon>
        <taxon>Colletotrichum acutatum species complex</taxon>
    </lineage>
</organism>
<reference evidence="1" key="1">
    <citation type="submission" date="2021-05" db="EMBL/GenBank/DDBJ databases">
        <title>Comparative genomics of three Colletotrichum scovillei strains and genetic complementation revealed genes involved fungal growth and virulence on chili pepper.</title>
        <authorList>
            <person name="Hsieh D.-K."/>
            <person name="Chuang S.-C."/>
            <person name="Chen C.-Y."/>
            <person name="Chao Y.-T."/>
            <person name="Lu M.-Y.J."/>
            <person name="Lee M.-H."/>
            <person name="Shih M.-C."/>
        </authorList>
    </citation>
    <scope>NUCLEOTIDE SEQUENCE</scope>
    <source>
        <strain evidence="1">Coll-153</strain>
    </source>
</reference>
<evidence type="ECO:0000313" key="1">
    <source>
        <dbReference type="EMBL" id="KAG7041632.1"/>
    </source>
</evidence>
<evidence type="ECO:0000313" key="2">
    <source>
        <dbReference type="Proteomes" id="UP000699042"/>
    </source>
</evidence>
<sequence length="93" mass="10427">MDGSQSPINSLRLSAMRSFVVIRLQIRDSRSQLVYQFINLRAIGRLHAGQASKLIACDHDSSHTERAMGDDIISTRIGLFAAWNVENETNTPR</sequence>
<proteinExistence type="predicted"/>
<accession>A0A9P7QUF7</accession>
<keyword evidence="2" id="KW-1185">Reference proteome</keyword>
<dbReference type="EMBL" id="JAESDN010000014">
    <property type="protein sequence ID" value="KAG7041632.1"/>
    <property type="molecule type" value="Genomic_DNA"/>
</dbReference>
<protein>
    <submittedName>
        <fullName evidence="1">Uncharacterized protein</fullName>
    </submittedName>
</protein>
<gene>
    <name evidence="1" type="ORF">JMJ77_012152</name>
</gene>
<comment type="caution">
    <text evidence="1">The sequence shown here is derived from an EMBL/GenBank/DDBJ whole genome shotgun (WGS) entry which is preliminary data.</text>
</comment>
<dbReference type="AlphaFoldDB" id="A0A9P7QUF7"/>